<sequence length="221" mass="23112">MELTNEFRVPVGIDEAWELLTDVQRVAPCVPGAALTDVVGDEYRGIVKIKVGPVTVRYRGTAKFESLDQDTHTFVLVGSGKEAQGQGKFRATVRAELSSDSAETRVGLHTDLEISGRVAQFGRGVIADVADAIIGQFVTSLEELLLGDPAGERDEPVLQQTGAAVADAPSTGPHDEVAGIDVLGIARDSVGGRLRTTAVGAAVVAMIVVLLALVVRRSAAG</sequence>
<organism evidence="2 3">
    <name type="scientific">Mycolicibacterium mageritense</name>
    <name type="common">Mycobacterium mageritense</name>
    <dbReference type="NCBI Taxonomy" id="53462"/>
    <lineage>
        <taxon>Bacteria</taxon>
        <taxon>Bacillati</taxon>
        <taxon>Actinomycetota</taxon>
        <taxon>Actinomycetes</taxon>
        <taxon>Mycobacteriales</taxon>
        <taxon>Mycobacteriaceae</taxon>
        <taxon>Mycolicibacterium</taxon>
    </lineage>
</organism>
<evidence type="ECO:0000313" key="2">
    <source>
        <dbReference type="EMBL" id="BDY26673.1"/>
    </source>
</evidence>
<name>A0AAI8TL13_MYCME</name>
<dbReference type="AlphaFoldDB" id="A0AAI8TL13"/>
<evidence type="ECO:0008006" key="4">
    <source>
        <dbReference type="Google" id="ProtNLM"/>
    </source>
</evidence>
<dbReference type="PANTHER" id="PTHR38588">
    <property type="entry name" value="BLL0334 PROTEIN"/>
    <property type="match status" value="1"/>
</dbReference>
<dbReference type="PANTHER" id="PTHR38588:SF1">
    <property type="entry name" value="BLL0334 PROTEIN"/>
    <property type="match status" value="1"/>
</dbReference>
<dbReference type="SUPFAM" id="SSF55961">
    <property type="entry name" value="Bet v1-like"/>
    <property type="match status" value="1"/>
</dbReference>
<dbReference type="InterPro" id="IPR010419">
    <property type="entry name" value="CO_DH_gsu"/>
</dbReference>
<dbReference type="Gene3D" id="3.30.530.20">
    <property type="match status" value="1"/>
</dbReference>
<evidence type="ECO:0000256" key="1">
    <source>
        <dbReference type="SAM" id="Phobius"/>
    </source>
</evidence>
<evidence type="ECO:0000313" key="3">
    <source>
        <dbReference type="Proteomes" id="UP001241092"/>
    </source>
</evidence>
<keyword evidence="1" id="KW-0812">Transmembrane</keyword>
<reference evidence="2" key="1">
    <citation type="submission" date="2023-03" db="EMBL/GenBank/DDBJ databases">
        <title>Draft genome sequence of a Mycolicibacterium mageritense strain H4_3_1 isolated from a hybrid biological-inorganic system reactor.</title>
        <authorList>
            <person name="Feng X."/>
            <person name="Kazama D."/>
            <person name="Sato K."/>
            <person name="Kobayashi H."/>
        </authorList>
    </citation>
    <scope>NUCLEOTIDE SEQUENCE</scope>
    <source>
        <strain evidence="2">H4_3_1</strain>
    </source>
</reference>
<dbReference type="RefSeq" id="WP_286213402.1">
    <property type="nucleotide sequence ID" value="NZ_AP027452.1"/>
</dbReference>
<accession>A0AAI8TL13</accession>
<protein>
    <recommendedName>
        <fullName evidence="4">Carbon monoxide dehydrogenase</fullName>
    </recommendedName>
</protein>
<gene>
    <name evidence="2" type="ORF">hbim_00588</name>
</gene>
<dbReference type="EMBL" id="AP027452">
    <property type="protein sequence ID" value="BDY26673.1"/>
    <property type="molecule type" value="Genomic_DNA"/>
</dbReference>
<dbReference type="Pfam" id="PF06240">
    <property type="entry name" value="COXG"/>
    <property type="match status" value="1"/>
</dbReference>
<dbReference type="InterPro" id="IPR023393">
    <property type="entry name" value="START-like_dom_sf"/>
</dbReference>
<keyword evidence="1" id="KW-1133">Transmembrane helix</keyword>
<dbReference type="CDD" id="cd07823">
    <property type="entry name" value="SRPBCC_5"/>
    <property type="match status" value="1"/>
</dbReference>
<dbReference type="Proteomes" id="UP001241092">
    <property type="component" value="Chromosome"/>
</dbReference>
<keyword evidence="1" id="KW-0472">Membrane</keyword>
<proteinExistence type="predicted"/>
<feature type="transmembrane region" description="Helical" evidence="1">
    <location>
        <begin position="197"/>
        <end position="215"/>
    </location>
</feature>